<evidence type="ECO:0008006" key="4">
    <source>
        <dbReference type="Google" id="ProtNLM"/>
    </source>
</evidence>
<dbReference type="STRING" id="879819.A0A0J0XPT6"/>
<dbReference type="OrthoDB" id="2017782at2759"/>
<dbReference type="AlphaFoldDB" id="A0A0J0XPT6"/>
<accession>A0A0J0XPT6</accession>
<dbReference type="Proteomes" id="UP000053611">
    <property type="component" value="Unassembled WGS sequence"/>
</dbReference>
<dbReference type="CDD" id="cd09917">
    <property type="entry name" value="F-box_SF"/>
    <property type="match status" value="1"/>
</dbReference>
<evidence type="ECO:0000313" key="3">
    <source>
        <dbReference type="Proteomes" id="UP000053611"/>
    </source>
</evidence>
<keyword evidence="3" id="KW-1185">Reference proteome</keyword>
<gene>
    <name evidence="2" type="ORF">CC85DRAFT_259191</name>
</gene>
<dbReference type="EMBL" id="KQ087198">
    <property type="protein sequence ID" value="KLT43108.1"/>
    <property type="molecule type" value="Genomic_DNA"/>
</dbReference>
<evidence type="ECO:0000313" key="2">
    <source>
        <dbReference type="EMBL" id="KLT43108.1"/>
    </source>
</evidence>
<dbReference type="GeneID" id="28981398"/>
<evidence type="ECO:0000256" key="1">
    <source>
        <dbReference type="SAM" id="MobiDB-lite"/>
    </source>
</evidence>
<dbReference type="RefSeq" id="XP_018279599.1">
    <property type="nucleotide sequence ID" value="XM_018420795.1"/>
</dbReference>
<sequence length="562" mass="62082">MLDTLPPEILSQIAHHLILSACRPPVDLLCTCRSLYAAAAPGLNPNLYASVFRAHYDTAAAQRRFTSLGPSDSPYPNRPRDPSSSARQLTPEPLRPADFVAELRTRTLALERLARVAAEGGDLRVEELWVVYLMLIENDGKNLRHLVPPLTQPGVDVVSLVRDYHDRVLQSPPDFAYPPQRPVDALAMWISWLLDDYNSSTPRQIRALRPYVFAAQQYDLFYAPWTQPRVPVPQRNNQHRVPPPLGPYSSVHTPQDRACTVPAYGRTLSIAPPILAHAAQLRFFTAPGADTPASIPGLGPEVMDMELQSMRALPRPALSSARHDADFERLLVCTNGARSPGRALWAWRGVFTGSWEGTFTFLEFDAFQDMMAGHAAAIYSGPYGEQAQVWKLRETFVRPKPGTPADGPGLPLRGPMVNAGFPADMRPFNPNAIAARAPGRSPEDATIDDALGRQLAALPGYESIPAHEVEAALARAEPGDNLGLLVTGVGHSAWGRFVISGHVRVWDGLLYMVKEYAPFQRGKWLYRGYVLGDGAMVGRWRDTLTPEDYVGYEGTFMLKKRS</sequence>
<reference evidence="2 3" key="1">
    <citation type="submission" date="2015-03" db="EMBL/GenBank/DDBJ databases">
        <title>Genomics and transcriptomics of the oil-accumulating basidiomycete yeast T. oleaginosus allow insights into substrate utilization and the diverse evolutionary trajectories of mating systems in fungi.</title>
        <authorList>
            <consortium name="DOE Joint Genome Institute"/>
            <person name="Kourist R."/>
            <person name="Kracht O."/>
            <person name="Bracharz F."/>
            <person name="Lipzen A."/>
            <person name="Nolan M."/>
            <person name="Ohm R."/>
            <person name="Grigoriev I."/>
            <person name="Sun S."/>
            <person name="Heitman J."/>
            <person name="Bruck T."/>
            <person name="Nowrousian M."/>
        </authorList>
    </citation>
    <scope>NUCLEOTIDE SEQUENCE [LARGE SCALE GENOMIC DNA]</scope>
    <source>
        <strain evidence="2 3">IBC0246</strain>
    </source>
</reference>
<protein>
    <recommendedName>
        <fullName evidence="4">F-box domain-containing protein</fullName>
    </recommendedName>
</protein>
<proteinExistence type="predicted"/>
<name>A0A0J0XPT6_9TREE</name>
<organism evidence="2 3">
    <name type="scientific">Cutaneotrichosporon oleaginosum</name>
    <dbReference type="NCBI Taxonomy" id="879819"/>
    <lineage>
        <taxon>Eukaryota</taxon>
        <taxon>Fungi</taxon>
        <taxon>Dikarya</taxon>
        <taxon>Basidiomycota</taxon>
        <taxon>Agaricomycotina</taxon>
        <taxon>Tremellomycetes</taxon>
        <taxon>Trichosporonales</taxon>
        <taxon>Trichosporonaceae</taxon>
        <taxon>Cutaneotrichosporon</taxon>
    </lineage>
</organism>
<feature type="region of interest" description="Disordered" evidence="1">
    <location>
        <begin position="66"/>
        <end position="91"/>
    </location>
</feature>